<dbReference type="AlphaFoldDB" id="A0A1M6NPT7"/>
<dbReference type="RefSeq" id="WP_072910165.1">
    <property type="nucleotide sequence ID" value="NZ_FQZT01000031.1"/>
</dbReference>
<dbReference type="EMBL" id="FQZT01000031">
    <property type="protein sequence ID" value="SHJ97680.1"/>
    <property type="molecule type" value="Genomic_DNA"/>
</dbReference>
<evidence type="ECO:0000256" key="2">
    <source>
        <dbReference type="ARBA" id="ARBA00009992"/>
    </source>
</evidence>
<keyword evidence="4" id="KW-0694">RNA-binding</keyword>
<evidence type="ECO:0000256" key="1">
    <source>
        <dbReference type="ARBA" id="ARBA00002945"/>
    </source>
</evidence>
<sequence>MTLISKKTTIPEVTISATRVGKIALIAAISNEKEEESIKQVVDGLDDIKLAVTFVSGKTNKVKDTFIQSLIGCALQNKIITKKAGHVHATIHAGLEALSGLSSSVPVDASLKIKVAIARDREWVAVAIYGESAFYPTTNHERSCMGVMHL</sequence>
<evidence type="ECO:0000256" key="5">
    <source>
        <dbReference type="ARBA" id="ARBA00023015"/>
    </source>
</evidence>
<evidence type="ECO:0000256" key="4">
    <source>
        <dbReference type="ARBA" id="ARBA00022884"/>
    </source>
</evidence>
<dbReference type="InterPro" id="IPR036482">
    <property type="entry name" value="Regulatory_HutP_sf"/>
</dbReference>
<dbReference type="Proteomes" id="UP000184171">
    <property type="component" value="Unassembled WGS sequence"/>
</dbReference>
<name>A0A1M6NPT7_MALRU</name>
<dbReference type="InterPro" id="IPR015111">
    <property type="entry name" value="Regulatory_HutP"/>
</dbReference>
<evidence type="ECO:0000256" key="3">
    <source>
        <dbReference type="ARBA" id="ARBA00019377"/>
    </source>
</evidence>
<dbReference type="OrthoDB" id="1724774at2"/>
<dbReference type="Gene3D" id="3.40.1510.10">
    <property type="entry name" value="Hut operon regulatory protein HutP"/>
    <property type="match status" value="1"/>
</dbReference>
<comment type="similarity">
    <text evidence="2">Belongs to the HutP family.</text>
</comment>
<evidence type="ECO:0000256" key="6">
    <source>
        <dbReference type="ARBA" id="ARBA00023163"/>
    </source>
</evidence>
<evidence type="ECO:0000313" key="7">
    <source>
        <dbReference type="EMBL" id="SHJ97680.1"/>
    </source>
</evidence>
<protein>
    <recommendedName>
        <fullName evidence="3">Hut operon positive regulatory protein</fullName>
    </recommendedName>
</protein>
<reference evidence="7 8" key="1">
    <citation type="submission" date="2016-11" db="EMBL/GenBank/DDBJ databases">
        <authorList>
            <person name="Jaros S."/>
            <person name="Januszkiewicz K."/>
            <person name="Wedrychowicz H."/>
        </authorList>
    </citation>
    <scope>NUCLEOTIDE SEQUENCE [LARGE SCALE GENOMIC DNA]</scope>
    <source>
        <strain evidence="7 8">DSM 5091</strain>
    </source>
</reference>
<dbReference type="GO" id="GO:0003723">
    <property type="term" value="F:RNA binding"/>
    <property type="evidence" value="ECO:0007669"/>
    <property type="project" value="UniProtKB-KW"/>
</dbReference>
<dbReference type="Pfam" id="PF09021">
    <property type="entry name" value="HutP"/>
    <property type="match status" value="1"/>
</dbReference>
<proteinExistence type="inferred from homology"/>
<accession>A0A1M6NPT7</accession>
<dbReference type="SUPFAM" id="SSF111064">
    <property type="entry name" value="Hut operon positive regulatory protein HutP"/>
    <property type="match status" value="1"/>
</dbReference>
<keyword evidence="6" id="KW-0804">Transcription</keyword>
<organism evidence="7 8">
    <name type="scientific">Malonomonas rubra DSM 5091</name>
    <dbReference type="NCBI Taxonomy" id="1122189"/>
    <lineage>
        <taxon>Bacteria</taxon>
        <taxon>Pseudomonadati</taxon>
        <taxon>Thermodesulfobacteriota</taxon>
        <taxon>Desulfuromonadia</taxon>
        <taxon>Desulfuromonadales</taxon>
        <taxon>Geopsychrobacteraceae</taxon>
        <taxon>Malonomonas</taxon>
    </lineage>
</organism>
<keyword evidence="5" id="KW-0805">Transcription regulation</keyword>
<keyword evidence="8" id="KW-1185">Reference proteome</keyword>
<evidence type="ECO:0000313" key="8">
    <source>
        <dbReference type="Proteomes" id="UP000184171"/>
    </source>
</evidence>
<gene>
    <name evidence="7" type="ORF">SAMN02745165_03668</name>
</gene>
<dbReference type="STRING" id="1122189.SAMN02745165_03668"/>
<dbReference type="CDD" id="cd11640">
    <property type="entry name" value="HutP"/>
    <property type="match status" value="1"/>
</dbReference>
<comment type="function">
    <text evidence="1">Antiterminator that binds to cis-acting regulatory sequences on the mRNA in the presence of histidine, thereby suppressing transcription termination and activating the hut operon for histidine utilization.</text>
</comment>